<organism evidence="1">
    <name type="scientific">Fervidobacterium thailandense</name>
    <dbReference type="NCBI Taxonomy" id="1008305"/>
    <lineage>
        <taxon>Bacteria</taxon>
        <taxon>Thermotogati</taxon>
        <taxon>Thermotogota</taxon>
        <taxon>Thermotogae</taxon>
        <taxon>Thermotogales</taxon>
        <taxon>Fervidobacteriaceae</taxon>
        <taxon>Fervidobacterium</taxon>
    </lineage>
</organism>
<dbReference type="AlphaFoldDB" id="A0A7C4CFB4"/>
<dbReference type="EMBL" id="DSZY01000027">
    <property type="protein sequence ID" value="HGU40642.1"/>
    <property type="molecule type" value="Genomic_DNA"/>
</dbReference>
<proteinExistence type="predicted"/>
<reference evidence="1" key="1">
    <citation type="journal article" date="2020" name="mSystems">
        <title>Genome- and Community-Level Interaction Insights into Carbon Utilization and Element Cycling Functions of Hydrothermarchaeota in Hydrothermal Sediment.</title>
        <authorList>
            <person name="Zhou Z."/>
            <person name="Liu Y."/>
            <person name="Xu W."/>
            <person name="Pan J."/>
            <person name="Luo Z.H."/>
            <person name="Li M."/>
        </authorList>
    </citation>
    <scope>NUCLEOTIDE SEQUENCE [LARGE SCALE GENOMIC DNA]</scope>
    <source>
        <strain evidence="1">SpSt-609</strain>
    </source>
</reference>
<name>A0A7C4CFB4_9BACT</name>
<sequence length="227" mass="23563">MFTKTSCVVALLTITLLLGSLGITFGFNFGGGGSLVFYFPGGSLIGELKNLNVPIVDVRSFNDGILAFGGFGYGIVPGGLYSGGFGFGGEREYTTTDGTFKVSVGGGFGMGLKKISFDNVSLFASIGFGGIDFSIAKKVNEGKTSLDDLKNGQLEGYLGANISYTAASIGVGASLKISFAELSVGGIMFLGFSKDGWTVNGKKLTEFNVNSNLLLSYSLFGSMAFGF</sequence>
<accession>A0A7C4CFB4</accession>
<protein>
    <recommendedName>
        <fullName evidence="2">Outer membrane protein beta-barrel domain-containing protein</fullName>
    </recommendedName>
</protein>
<evidence type="ECO:0000313" key="1">
    <source>
        <dbReference type="EMBL" id="HGU40642.1"/>
    </source>
</evidence>
<evidence type="ECO:0008006" key="2">
    <source>
        <dbReference type="Google" id="ProtNLM"/>
    </source>
</evidence>
<comment type="caution">
    <text evidence="1">The sequence shown here is derived from an EMBL/GenBank/DDBJ whole genome shotgun (WGS) entry which is preliminary data.</text>
</comment>
<gene>
    <name evidence="1" type="ORF">ENT77_05540</name>
</gene>